<reference evidence="1 2" key="1">
    <citation type="submission" date="2018-06" db="EMBL/GenBank/DDBJ databases">
        <authorList>
            <consortium name="Pathogen Informatics"/>
            <person name="Doyle S."/>
        </authorList>
    </citation>
    <scope>NUCLEOTIDE SEQUENCE [LARGE SCALE GENOMIC DNA]</scope>
    <source>
        <strain evidence="1 2">NCTC9128</strain>
    </source>
</reference>
<gene>
    <name evidence="1" type="ORF">NCTC9128_02065</name>
</gene>
<protein>
    <submittedName>
        <fullName evidence="1">LysR family transcriptional regulator</fullName>
    </submittedName>
</protein>
<evidence type="ECO:0000313" key="2">
    <source>
        <dbReference type="Proteomes" id="UP000251088"/>
    </source>
</evidence>
<dbReference type="AlphaFoldDB" id="A0A2X3CZW4"/>
<organism evidence="1 2">
    <name type="scientific">Klebsiella pneumoniae</name>
    <dbReference type="NCBI Taxonomy" id="573"/>
    <lineage>
        <taxon>Bacteria</taxon>
        <taxon>Pseudomonadati</taxon>
        <taxon>Pseudomonadota</taxon>
        <taxon>Gammaproteobacteria</taxon>
        <taxon>Enterobacterales</taxon>
        <taxon>Enterobacteriaceae</taxon>
        <taxon>Klebsiella/Raoultella group</taxon>
        <taxon>Klebsiella</taxon>
        <taxon>Klebsiella pneumoniae complex</taxon>
    </lineage>
</organism>
<dbReference type="Proteomes" id="UP000251088">
    <property type="component" value="Unassembled WGS sequence"/>
</dbReference>
<proteinExistence type="predicted"/>
<name>A0A2X3CZW4_KLEPN</name>
<evidence type="ECO:0000313" key="1">
    <source>
        <dbReference type="EMBL" id="SQC13985.1"/>
    </source>
</evidence>
<dbReference type="EMBL" id="UAWN01000011">
    <property type="protein sequence ID" value="SQC13985.1"/>
    <property type="molecule type" value="Genomic_DNA"/>
</dbReference>
<sequence length="93" mass="10320">MDKLDTLTLFVRIVERGSFSAPPRIWGFPGQYRPRLLKRWRSVSGRGCYIVPPGTYGRRQKGSLYYQRCVSILAALEEANRSAGGGASPAPFG</sequence>
<accession>A0A2X3CZW4</accession>